<evidence type="ECO:0000256" key="1">
    <source>
        <dbReference type="SAM" id="SignalP"/>
    </source>
</evidence>
<feature type="signal peptide" evidence="1">
    <location>
        <begin position="1"/>
        <end position="23"/>
    </location>
</feature>
<organism evidence="3 4">
    <name type="scientific">Ascobolus immersus RN42</name>
    <dbReference type="NCBI Taxonomy" id="1160509"/>
    <lineage>
        <taxon>Eukaryota</taxon>
        <taxon>Fungi</taxon>
        <taxon>Dikarya</taxon>
        <taxon>Ascomycota</taxon>
        <taxon>Pezizomycotina</taxon>
        <taxon>Pezizomycetes</taxon>
        <taxon>Pezizales</taxon>
        <taxon>Ascobolaceae</taxon>
        <taxon>Ascobolus</taxon>
    </lineage>
</organism>
<evidence type="ECO:0000313" key="4">
    <source>
        <dbReference type="Proteomes" id="UP000275078"/>
    </source>
</evidence>
<keyword evidence="1" id="KW-0732">Signal</keyword>
<evidence type="ECO:0000313" key="3">
    <source>
        <dbReference type="EMBL" id="RPA81718.1"/>
    </source>
</evidence>
<dbReference type="Gene3D" id="3.10.350.10">
    <property type="entry name" value="LysM domain"/>
    <property type="match status" value="1"/>
</dbReference>
<gene>
    <name evidence="3" type="ORF">BJ508DRAFT_361723</name>
</gene>
<feature type="chain" id="PRO_5018259017" description="LysM domain-containing protein" evidence="1">
    <location>
        <begin position="24"/>
        <end position="282"/>
    </location>
</feature>
<feature type="domain" description="LysM" evidence="2">
    <location>
        <begin position="226"/>
        <end position="274"/>
    </location>
</feature>
<dbReference type="Proteomes" id="UP000275078">
    <property type="component" value="Unassembled WGS sequence"/>
</dbReference>
<dbReference type="PROSITE" id="PS51782">
    <property type="entry name" value="LYSM"/>
    <property type="match status" value="1"/>
</dbReference>
<keyword evidence="4" id="KW-1185">Reference proteome</keyword>
<accession>A0A3N4IAL7</accession>
<dbReference type="InterPro" id="IPR036779">
    <property type="entry name" value="LysM_dom_sf"/>
</dbReference>
<protein>
    <recommendedName>
        <fullName evidence="2">LysM domain-containing protein</fullName>
    </recommendedName>
</protein>
<dbReference type="InterPro" id="IPR018392">
    <property type="entry name" value="LysM"/>
</dbReference>
<name>A0A3N4IAL7_ASCIM</name>
<sequence>MKYSTFLSVGLEILSAFASVAFASPTNLHTRSIHKRAVHYLDRFLTAAQASRSFYSIAPMCRGEGCPSTPEELMCHERTTDYIGLHFPADPTNVTGVADANAGDIKTESNEMFLCIYLSPVDERCTEVAGVLNPWGISDAQAARETAEFGFAGCPGSPEQLLSKVMKSLKWTEEKARRMLDTVGPGWEEMSQIPVERKRPFNIPSDAWIMMLPPGPIQKAISGCSEWTVARRGETCPKIVRRLNISLEYFLAMNGELVGGDDCPHLLAGYAYCIKDRIDRSV</sequence>
<reference evidence="3 4" key="1">
    <citation type="journal article" date="2018" name="Nat. Ecol. Evol.">
        <title>Pezizomycetes genomes reveal the molecular basis of ectomycorrhizal truffle lifestyle.</title>
        <authorList>
            <person name="Murat C."/>
            <person name="Payen T."/>
            <person name="Noel B."/>
            <person name="Kuo A."/>
            <person name="Morin E."/>
            <person name="Chen J."/>
            <person name="Kohler A."/>
            <person name="Krizsan K."/>
            <person name="Balestrini R."/>
            <person name="Da Silva C."/>
            <person name="Montanini B."/>
            <person name="Hainaut M."/>
            <person name="Levati E."/>
            <person name="Barry K.W."/>
            <person name="Belfiori B."/>
            <person name="Cichocki N."/>
            <person name="Clum A."/>
            <person name="Dockter R.B."/>
            <person name="Fauchery L."/>
            <person name="Guy J."/>
            <person name="Iotti M."/>
            <person name="Le Tacon F."/>
            <person name="Lindquist E.A."/>
            <person name="Lipzen A."/>
            <person name="Malagnac F."/>
            <person name="Mello A."/>
            <person name="Molinier V."/>
            <person name="Miyauchi S."/>
            <person name="Poulain J."/>
            <person name="Riccioni C."/>
            <person name="Rubini A."/>
            <person name="Sitrit Y."/>
            <person name="Splivallo R."/>
            <person name="Traeger S."/>
            <person name="Wang M."/>
            <person name="Zifcakova L."/>
            <person name="Wipf D."/>
            <person name="Zambonelli A."/>
            <person name="Paolocci F."/>
            <person name="Nowrousian M."/>
            <person name="Ottonello S."/>
            <person name="Baldrian P."/>
            <person name="Spatafora J.W."/>
            <person name="Henrissat B."/>
            <person name="Nagy L.G."/>
            <person name="Aury J.M."/>
            <person name="Wincker P."/>
            <person name="Grigoriev I.V."/>
            <person name="Bonfante P."/>
            <person name="Martin F.M."/>
        </authorList>
    </citation>
    <scope>NUCLEOTIDE SEQUENCE [LARGE SCALE GENOMIC DNA]</scope>
    <source>
        <strain evidence="3 4">RN42</strain>
    </source>
</reference>
<dbReference type="EMBL" id="ML119677">
    <property type="protein sequence ID" value="RPA81718.1"/>
    <property type="molecule type" value="Genomic_DNA"/>
</dbReference>
<proteinExistence type="predicted"/>
<evidence type="ECO:0000259" key="2">
    <source>
        <dbReference type="PROSITE" id="PS51782"/>
    </source>
</evidence>
<dbReference type="AlphaFoldDB" id="A0A3N4IAL7"/>